<dbReference type="GO" id="GO:0007339">
    <property type="term" value="P:binding of sperm to zona pellucida"/>
    <property type="evidence" value="ECO:0007669"/>
    <property type="project" value="InterPro"/>
</dbReference>
<dbReference type="InterPro" id="IPR013783">
    <property type="entry name" value="Ig-like_fold"/>
</dbReference>
<dbReference type="GO" id="GO:0001675">
    <property type="term" value="P:acrosome assembly"/>
    <property type="evidence" value="ECO:0007669"/>
    <property type="project" value="TreeGrafter"/>
</dbReference>
<feature type="signal peptide" evidence="2">
    <location>
        <begin position="1"/>
        <end position="33"/>
    </location>
</feature>
<comment type="caution">
    <text evidence="4">The sequence shown here is derived from an EMBL/GenBank/DDBJ whole genome shotgun (WGS) entry which is preliminary data.</text>
</comment>
<dbReference type="InterPro" id="IPR010857">
    <property type="entry name" value="Sp38-bd"/>
</dbReference>
<dbReference type="GO" id="GO:0005576">
    <property type="term" value="C:extracellular region"/>
    <property type="evidence" value="ECO:0007669"/>
    <property type="project" value="InterPro"/>
</dbReference>
<dbReference type="Pfam" id="PF07354">
    <property type="entry name" value="Sp38"/>
    <property type="match status" value="1"/>
</dbReference>
<keyword evidence="2" id="KW-0732">Signal</keyword>
<dbReference type="SMART" id="SM01411">
    <property type="entry name" value="Ephrin_rec_like"/>
    <property type="match status" value="1"/>
</dbReference>
<dbReference type="GO" id="GO:0002199">
    <property type="term" value="C:zona pellucida receptor complex"/>
    <property type="evidence" value="ECO:0007669"/>
    <property type="project" value="TreeGrafter"/>
</dbReference>
<dbReference type="InterPro" id="IPR009030">
    <property type="entry name" value="Growth_fac_rcpt_cys_sf"/>
</dbReference>
<dbReference type="Gene3D" id="2.10.50.10">
    <property type="entry name" value="Tumor Necrosis Factor Receptor, subunit A, domain 2"/>
    <property type="match status" value="1"/>
</dbReference>
<sequence>GRMLCAPVGRDLRRLGLPGTLAILTLVLCSCSGQPVSLPPDLPATSSQEHQWGLVFIHMDSSHYSLPCSPMKMKVAEPTYSWVKVGAESRKLFSITKEGHLLFQHFQANDSGMYSCTVSYKKHGVPVSQVFHYGVFGYHVLGRLEARLLFYTEGCENKWTKRFLWDLKEKMRQMEIKQHCKFHHTATFCFPTLSSHSDKFVTQVHLEVSPFGPQWDERCNSQDAKTLTDCYRRTVQYSLGQVELTLNKFFKEHQSFQITGTNNSDINFTNKFLSILKFDKCNGGYGQTKQLQRCLSCCIVCPPGMFSSPKNGQCSPCPSGTYSQIYGAESCTSCKADTITQRSGASSVMDCVRNERTKQAVLIKHRIPSLILIVLPTLITLNFIFILTSCYKFCREYPVSSPGASEMEGETTEMEAVNSTFQVTRKGLQA</sequence>
<dbReference type="Gene3D" id="2.60.40.10">
    <property type="entry name" value="Immunoglobulins"/>
    <property type="match status" value="1"/>
</dbReference>
<feature type="chain" id="PRO_5029853484" evidence="2">
    <location>
        <begin position="34"/>
        <end position="430"/>
    </location>
</feature>
<keyword evidence="5" id="KW-1185">Reference proteome</keyword>
<dbReference type="PROSITE" id="PS50835">
    <property type="entry name" value="IG_LIKE"/>
    <property type="match status" value="1"/>
</dbReference>
<feature type="non-terminal residue" evidence="4">
    <location>
        <position position="1"/>
    </location>
</feature>
<gene>
    <name evidence="4" type="primary">Zpbp2</name>
    <name evidence="4" type="ORF">RHICYA_R11164</name>
</gene>
<evidence type="ECO:0000256" key="1">
    <source>
        <dbReference type="SAM" id="Phobius"/>
    </source>
</evidence>
<dbReference type="PANTHER" id="PTHR15443">
    <property type="entry name" value="ZONA PELLUCIDA BINDING PROTEIN SP38"/>
    <property type="match status" value="1"/>
</dbReference>
<feature type="non-terminal residue" evidence="4">
    <location>
        <position position="430"/>
    </location>
</feature>
<dbReference type="OrthoDB" id="9045220at2759"/>
<dbReference type="Pfam" id="PF07699">
    <property type="entry name" value="Ephrin_rec_like"/>
    <property type="match status" value="1"/>
</dbReference>
<name>A0A7L1NGL8_RHICY</name>
<proteinExistence type="predicted"/>
<evidence type="ECO:0000313" key="4">
    <source>
        <dbReference type="EMBL" id="NXN97577.1"/>
    </source>
</evidence>
<reference evidence="4 5" key="1">
    <citation type="submission" date="2019-09" db="EMBL/GenBank/DDBJ databases">
        <title>Bird 10,000 Genomes (B10K) Project - Family phase.</title>
        <authorList>
            <person name="Zhang G."/>
        </authorList>
    </citation>
    <scope>NUCLEOTIDE SEQUENCE [LARGE SCALE GENOMIC DNA]</scope>
    <source>
        <strain evidence="4">B10K-DU-002-35</strain>
        <tissue evidence="4">Muscle</tissue>
    </source>
</reference>
<dbReference type="InterPro" id="IPR048806">
    <property type="entry name" value="ZPBP1/2_N"/>
</dbReference>
<dbReference type="AlphaFoldDB" id="A0A7L1NGL8"/>
<keyword evidence="1" id="KW-0812">Transmembrane</keyword>
<dbReference type="Proteomes" id="UP000565785">
    <property type="component" value="Unassembled WGS sequence"/>
</dbReference>
<dbReference type="GO" id="GO:0001669">
    <property type="term" value="C:acrosomal vesicle"/>
    <property type="evidence" value="ECO:0007669"/>
    <property type="project" value="TreeGrafter"/>
</dbReference>
<dbReference type="InterPro" id="IPR007110">
    <property type="entry name" value="Ig-like_dom"/>
</dbReference>
<keyword evidence="1" id="KW-0472">Membrane</keyword>
<dbReference type="InterPro" id="IPR036179">
    <property type="entry name" value="Ig-like_dom_sf"/>
</dbReference>
<dbReference type="InterPro" id="IPR011641">
    <property type="entry name" value="Tyr-kin_ephrin_A/B_rcpt-like"/>
</dbReference>
<dbReference type="SUPFAM" id="SSF48726">
    <property type="entry name" value="Immunoglobulin"/>
    <property type="match status" value="1"/>
</dbReference>
<feature type="transmembrane region" description="Helical" evidence="1">
    <location>
        <begin position="367"/>
        <end position="387"/>
    </location>
</feature>
<accession>A0A7L1NGL8</accession>
<evidence type="ECO:0000313" key="5">
    <source>
        <dbReference type="Proteomes" id="UP000565785"/>
    </source>
</evidence>
<dbReference type="PANTHER" id="PTHR15443:SF5">
    <property type="entry name" value="ZONA PELLUCIDA-BINDING PROTEIN 1"/>
    <property type="match status" value="1"/>
</dbReference>
<protein>
    <submittedName>
        <fullName evidence="4">ZPBP2 protein</fullName>
    </submittedName>
</protein>
<dbReference type="SUPFAM" id="SSF57184">
    <property type="entry name" value="Growth factor receptor domain"/>
    <property type="match status" value="1"/>
</dbReference>
<evidence type="ECO:0000259" key="3">
    <source>
        <dbReference type="PROSITE" id="PS50835"/>
    </source>
</evidence>
<dbReference type="EMBL" id="VXBP01004995">
    <property type="protein sequence ID" value="NXN97577.1"/>
    <property type="molecule type" value="Genomic_DNA"/>
</dbReference>
<evidence type="ECO:0000256" key="2">
    <source>
        <dbReference type="SAM" id="SignalP"/>
    </source>
</evidence>
<organism evidence="4 5">
    <name type="scientific">Rhinopomastus cyanomelas</name>
    <name type="common">Common scimitarbill</name>
    <dbReference type="NCBI Taxonomy" id="113115"/>
    <lineage>
        <taxon>Eukaryota</taxon>
        <taxon>Metazoa</taxon>
        <taxon>Chordata</taxon>
        <taxon>Craniata</taxon>
        <taxon>Vertebrata</taxon>
        <taxon>Euteleostomi</taxon>
        <taxon>Archelosauria</taxon>
        <taxon>Archosauria</taxon>
        <taxon>Dinosauria</taxon>
        <taxon>Saurischia</taxon>
        <taxon>Theropoda</taxon>
        <taxon>Coelurosauria</taxon>
        <taxon>Aves</taxon>
        <taxon>Neognathae</taxon>
        <taxon>Neoaves</taxon>
        <taxon>Telluraves</taxon>
        <taxon>Coraciimorphae</taxon>
        <taxon>Bucerotiformes</taxon>
        <taxon>Rhinopomastidae</taxon>
        <taxon>Rhinopomastus</taxon>
    </lineage>
</organism>
<feature type="domain" description="Ig-like" evidence="3">
    <location>
        <begin position="43"/>
        <end position="128"/>
    </location>
</feature>
<keyword evidence="1" id="KW-1133">Transmembrane helix</keyword>